<dbReference type="InterPro" id="IPR049449">
    <property type="entry name" value="TesB_ACOT8-like_N"/>
</dbReference>
<evidence type="ECO:0000259" key="5">
    <source>
        <dbReference type="Pfam" id="PF20789"/>
    </source>
</evidence>
<evidence type="ECO:0000256" key="2">
    <source>
        <dbReference type="ARBA" id="ARBA00022801"/>
    </source>
</evidence>
<dbReference type="Pfam" id="PF13622">
    <property type="entry name" value="4HBT_3"/>
    <property type="match status" value="1"/>
</dbReference>
<accession>A0A1I8HS41</accession>
<protein>
    <submittedName>
        <fullName evidence="7">Acyl-CoA thioesterase II</fullName>
    </submittedName>
</protein>
<dbReference type="InterPro" id="IPR029069">
    <property type="entry name" value="HotDog_dom_sf"/>
</dbReference>
<evidence type="ECO:0000256" key="3">
    <source>
        <dbReference type="SAM" id="MobiDB-lite"/>
    </source>
</evidence>
<feature type="domain" description="Acyl-CoA thioesterase-like C-terminal" evidence="5">
    <location>
        <begin position="195"/>
        <end position="326"/>
    </location>
</feature>
<feature type="domain" description="Acyl-CoA thioesterase-like N-terminal HotDog" evidence="4">
    <location>
        <begin position="42"/>
        <end position="123"/>
    </location>
</feature>
<evidence type="ECO:0000259" key="4">
    <source>
        <dbReference type="Pfam" id="PF13622"/>
    </source>
</evidence>
<feature type="region of interest" description="Disordered" evidence="3">
    <location>
        <begin position="209"/>
        <end position="236"/>
    </location>
</feature>
<keyword evidence="6" id="KW-1185">Reference proteome</keyword>
<dbReference type="PANTHER" id="PTHR11066:SF34">
    <property type="entry name" value="ACYL-COENZYME A THIOESTERASE 8"/>
    <property type="match status" value="1"/>
</dbReference>
<dbReference type="GO" id="GO:0005782">
    <property type="term" value="C:peroxisomal matrix"/>
    <property type="evidence" value="ECO:0007669"/>
    <property type="project" value="UniProtKB-SubCell"/>
</dbReference>
<dbReference type="Proteomes" id="UP000095280">
    <property type="component" value="Unplaced"/>
</dbReference>
<evidence type="ECO:0000313" key="7">
    <source>
        <dbReference type="WBParaSite" id="maker-uti_cns_0007724-snap-gene-0.5-mRNA-1"/>
    </source>
</evidence>
<dbReference type="InterPro" id="IPR049450">
    <property type="entry name" value="ACOT8-like_C"/>
</dbReference>
<reference evidence="7" key="1">
    <citation type="submission" date="2016-11" db="UniProtKB">
        <authorList>
            <consortium name="WormBaseParasite"/>
        </authorList>
    </citation>
    <scope>IDENTIFICATION</scope>
</reference>
<comment type="similarity">
    <text evidence="1">Belongs to the C/M/P thioester hydrolase family.</text>
</comment>
<dbReference type="Gene3D" id="2.40.160.210">
    <property type="entry name" value="Acyl-CoA thioesterase, double hotdog domain"/>
    <property type="match status" value="1"/>
</dbReference>
<sequence length="336" mass="36928">ESTSTASRVSYFASLARLLFELEPLGQDVFRSVLLPSDSQMWQGTKRAIFGGQVAAQCLSAAYRTVPQDRFCHSLHSYFIAAGDKTKPVEFRVRRVRDGPFYSSRSIEGVQDDRAIFTMIASFSLPEGDVVHINHPMPKVPPAESLDVIGFLTAAAKNEELSSELRSNAQSQLDMYSRLSLEIQPTDPLVYYRVRPADEPKVHMWLRARDAPPPEPADASSVGTAAASGSSPAMSPTAVRQSHVLTTYMADMGILRGGLVSDLSLQAAFVTSLDHSVYFHEPLLPHEFVLYEAHCLFGGRGRTTNKGNMWRRDGALVATVFQEGLVRLVSQPPSAI</sequence>
<evidence type="ECO:0000256" key="1">
    <source>
        <dbReference type="ARBA" id="ARBA00006538"/>
    </source>
</evidence>
<dbReference type="PANTHER" id="PTHR11066">
    <property type="entry name" value="ACYL-COA THIOESTERASE"/>
    <property type="match status" value="1"/>
</dbReference>
<dbReference type="Pfam" id="PF20789">
    <property type="entry name" value="4HBT_3C"/>
    <property type="match status" value="1"/>
</dbReference>
<dbReference type="InterPro" id="IPR042171">
    <property type="entry name" value="Acyl-CoA_hotdog"/>
</dbReference>
<dbReference type="CDD" id="cd03445">
    <property type="entry name" value="Thioesterase_II_repeat2"/>
    <property type="match status" value="1"/>
</dbReference>
<dbReference type="GO" id="GO:0047617">
    <property type="term" value="F:fatty acyl-CoA hydrolase activity"/>
    <property type="evidence" value="ECO:0007669"/>
    <property type="project" value="InterPro"/>
</dbReference>
<name>A0A1I8HS41_9PLAT</name>
<proteinExistence type="inferred from homology"/>
<dbReference type="InterPro" id="IPR003703">
    <property type="entry name" value="Acyl_CoA_thio"/>
</dbReference>
<feature type="compositionally biased region" description="Low complexity" evidence="3">
    <location>
        <begin position="217"/>
        <end position="236"/>
    </location>
</feature>
<dbReference type="GO" id="GO:0009062">
    <property type="term" value="P:fatty acid catabolic process"/>
    <property type="evidence" value="ECO:0007669"/>
    <property type="project" value="TreeGrafter"/>
</dbReference>
<dbReference type="CDD" id="cd03444">
    <property type="entry name" value="Thioesterase_II_repeat1"/>
    <property type="match status" value="1"/>
</dbReference>
<dbReference type="GO" id="GO:0006637">
    <property type="term" value="P:acyl-CoA metabolic process"/>
    <property type="evidence" value="ECO:0007669"/>
    <property type="project" value="InterPro"/>
</dbReference>
<keyword evidence="2" id="KW-0378">Hydrolase</keyword>
<dbReference type="AlphaFoldDB" id="A0A1I8HS41"/>
<dbReference type="WBParaSite" id="maker-uti_cns_0007724-snap-gene-0.5-mRNA-1">
    <property type="protein sequence ID" value="maker-uti_cns_0007724-snap-gene-0.5-mRNA-1"/>
    <property type="gene ID" value="maker-uti_cns_0007724-snap-gene-0.5"/>
</dbReference>
<evidence type="ECO:0000313" key="6">
    <source>
        <dbReference type="Proteomes" id="UP000095280"/>
    </source>
</evidence>
<organism evidence="6 7">
    <name type="scientific">Macrostomum lignano</name>
    <dbReference type="NCBI Taxonomy" id="282301"/>
    <lineage>
        <taxon>Eukaryota</taxon>
        <taxon>Metazoa</taxon>
        <taxon>Spiralia</taxon>
        <taxon>Lophotrochozoa</taxon>
        <taxon>Platyhelminthes</taxon>
        <taxon>Rhabditophora</taxon>
        <taxon>Macrostomorpha</taxon>
        <taxon>Macrostomida</taxon>
        <taxon>Macrostomidae</taxon>
        <taxon>Macrostomum</taxon>
    </lineage>
</organism>
<dbReference type="SUPFAM" id="SSF54637">
    <property type="entry name" value="Thioesterase/thiol ester dehydrase-isomerase"/>
    <property type="match status" value="2"/>
</dbReference>